<sequence>MDPHRRPPVLDMTPEGEFRDTEPSRPVGTFDRLLERLGAWGVLVAAATGGLLLAGLAILAIGILVPVAIVAGALGAGSLWLRSRRARRDGVAPQAVRFVFVRR</sequence>
<feature type="transmembrane region" description="Helical" evidence="2">
    <location>
        <begin position="63"/>
        <end position="81"/>
    </location>
</feature>
<reference evidence="3 4" key="1">
    <citation type="submission" date="2020-03" db="EMBL/GenBank/DDBJ databases">
        <authorList>
            <person name="Sun Q."/>
        </authorList>
    </citation>
    <scope>NUCLEOTIDE SEQUENCE [LARGE SCALE GENOMIC DNA]</scope>
    <source>
        <strain evidence="3 4">JC162</strain>
    </source>
</reference>
<evidence type="ECO:0000313" key="4">
    <source>
        <dbReference type="Proteomes" id="UP000548582"/>
    </source>
</evidence>
<accession>A0A848EJ95</accession>
<gene>
    <name evidence="3" type="ORF">GWK16_22550</name>
</gene>
<keyword evidence="2" id="KW-0812">Transmembrane</keyword>
<protein>
    <submittedName>
        <fullName evidence="3">Uncharacterized protein</fullName>
    </submittedName>
</protein>
<feature type="region of interest" description="Disordered" evidence="1">
    <location>
        <begin position="1"/>
        <end position="23"/>
    </location>
</feature>
<keyword evidence="2" id="KW-0472">Membrane</keyword>
<organism evidence="3 4">
    <name type="scientific">Neoroseomonas marina</name>
    <dbReference type="NCBI Taxonomy" id="1232220"/>
    <lineage>
        <taxon>Bacteria</taxon>
        <taxon>Pseudomonadati</taxon>
        <taxon>Pseudomonadota</taxon>
        <taxon>Alphaproteobacteria</taxon>
        <taxon>Acetobacterales</taxon>
        <taxon>Acetobacteraceae</taxon>
        <taxon>Neoroseomonas</taxon>
    </lineage>
</organism>
<keyword evidence="4" id="KW-1185">Reference proteome</keyword>
<comment type="caution">
    <text evidence="3">The sequence shown here is derived from an EMBL/GenBank/DDBJ whole genome shotgun (WGS) entry which is preliminary data.</text>
</comment>
<name>A0A848EJ95_9PROT</name>
<feature type="transmembrane region" description="Helical" evidence="2">
    <location>
        <begin position="37"/>
        <end position="57"/>
    </location>
</feature>
<keyword evidence="2" id="KW-1133">Transmembrane helix</keyword>
<proteinExistence type="predicted"/>
<evidence type="ECO:0000256" key="2">
    <source>
        <dbReference type="SAM" id="Phobius"/>
    </source>
</evidence>
<evidence type="ECO:0000256" key="1">
    <source>
        <dbReference type="SAM" id="MobiDB-lite"/>
    </source>
</evidence>
<dbReference type="Proteomes" id="UP000548582">
    <property type="component" value="Unassembled WGS sequence"/>
</dbReference>
<dbReference type="RefSeq" id="WP_170056236.1">
    <property type="nucleotide sequence ID" value="NZ_JABBKX010000011.1"/>
</dbReference>
<dbReference type="AlphaFoldDB" id="A0A848EJ95"/>
<dbReference type="EMBL" id="JABBKX010000011">
    <property type="protein sequence ID" value="NMJ44046.1"/>
    <property type="molecule type" value="Genomic_DNA"/>
</dbReference>
<evidence type="ECO:0000313" key="3">
    <source>
        <dbReference type="EMBL" id="NMJ44046.1"/>
    </source>
</evidence>